<comment type="function">
    <text evidence="1 9">Component of the MICOS complex, a large protein complex of the mitochondrial inner membrane that plays crucial roles in the maintenance of crista junctions, inner membrane architecture, and formation of contact sites to the outer membrane.</text>
</comment>
<evidence type="ECO:0000256" key="4">
    <source>
        <dbReference type="ARBA" id="ARBA00022692"/>
    </source>
</evidence>
<feature type="transmembrane region" description="Helical" evidence="9">
    <location>
        <begin position="41"/>
        <end position="65"/>
    </location>
</feature>
<evidence type="ECO:0000256" key="6">
    <source>
        <dbReference type="ARBA" id="ARBA00022989"/>
    </source>
</evidence>
<dbReference type="EMBL" id="CAJOBD010000666">
    <property type="protein sequence ID" value="CAF3703414.1"/>
    <property type="molecule type" value="Genomic_DNA"/>
</dbReference>
<evidence type="ECO:0000313" key="10">
    <source>
        <dbReference type="EMBL" id="CAF3688398.1"/>
    </source>
</evidence>
<dbReference type="AlphaFoldDB" id="A0A818VAG4"/>
<keyword evidence="8 9" id="KW-0472">Membrane</keyword>
<dbReference type="EMBL" id="CAJOBE010000819">
    <property type="protein sequence ID" value="CAF3688398.1"/>
    <property type="molecule type" value="Genomic_DNA"/>
</dbReference>
<comment type="similarity">
    <text evidence="3 9">Belongs to the MICOS complex subunit Mic10 family.</text>
</comment>
<dbReference type="InterPro" id="IPR007512">
    <property type="entry name" value="Mic10"/>
</dbReference>
<dbReference type="Proteomes" id="UP000663836">
    <property type="component" value="Unassembled WGS sequence"/>
</dbReference>
<keyword evidence="6 9" id="KW-1133">Transmembrane helix</keyword>
<dbReference type="Pfam" id="PF04418">
    <property type="entry name" value="DUF543"/>
    <property type="match status" value="1"/>
</dbReference>
<reference evidence="11" key="1">
    <citation type="submission" date="2021-02" db="EMBL/GenBank/DDBJ databases">
        <authorList>
            <person name="Nowell W R."/>
        </authorList>
    </citation>
    <scope>NUCLEOTIDE SEQUENCE</scope>
</reference>
<evidence type="ECO:0000313" key="12">
    <source>
        <dbReference type="Proteomes" id="UP000663836"/>
    </source>
</evidence>
<protein>
    <recommendedName>
        <fullName evidence="9">MICOS complex subunit MIC10</fullName>
    </recommendedName>
</protein>
<dbReference type="PANTHER" id="PTHR21304">
    <property type="entry name" value="MICOS COMPLEX SUBUNIT MIC10"/>
    <property type="match status" value="1"/>
</dbReference>
<dbReference type="PANTHER" id="PTHR21304:SF0">
    <property type="entry name" value="MICOS COMPLEX SUBUNIT MIC10"/>
    <property type="match status" value="1"/>
</dbReference>
<evidence type="ECO:0000313" key="11">
    <source>
        <dbReference type="EMBL" id="CAF3703414.1"/>
    </source>
</evidence>
<dbReference type="GO" id="GO:0061617">
    <property type="term" value="C:MICOS complex"/>
    <property type="evidence" value="ECO:0007669"/>
    <property type="project" value="UniProtKB-UniRule"/>
</dbReference>
<evidence type="ECO:0000256" key="8">
    <source>
        <dbReference type="ARBA" id="ARBA00023136"/>
    </source>
</evidence>
<dbReference type="Proteomes" id="UP000663874">
    <property type="component" value="Unassembled WGS sequence"/>
</dbReference>
<accession>A0A818VAG4</accession>
<gene>
    <name evidence="10" type="ORF">FNK824_LOCUS8333</name>
    <name evidence="11" type="ORF">JBS370_LOCUS9658</name>
</gene>
<sequence>MASQNHSLISENKNGEKWDRCLTDSIIKTGFEENSYKHSSIIIIIIILILASGLALGFVFSAILFKRRPWPVFLGTGIGIGMAYSNCQNDLRSSKFYSQSLPITRPNRHIPITPSESD</sequence>
<organism evidence="11 12">
    <name type="scientific">Rotaria sordida</name>
    <dbReference type="NCBI Taxonomy" id="392033"/>
    <lineage>
        <taxon>Eukaryota</taxon>
        <taxon>Metazoa</taxon>
        <taxon>Spiralia</taxon>
        <taxon>Gnathifera</taxon>
        <taxon>Rotifera</taxon>
        <taxon>Eurotatoria</taxon>
        <taxon>Bdelloidea</taxon>
        <taxon>Philodinida</taxon>
        <taxon>Philodinidae</taxon>
        <taxon>Rotaria</taxon>
    </lineage>
</organism>
<keyword evidence="4 9" id="KW-0812">Transmembrane</keyword>
<evidence type="ECO:0000256" key="3">
    <source>
        <dbReference type="ARBA" id="ARBA00006792"/>
    </source>
</evidence>
<comment type="subunit">
    <text evidence="9">Component of the mitochondrial contact site and cristae organizing system (MICOS) complex.</text>
</comment>
<keyword evidence="7 9" id="KW-0496">Mitochondrion</keyword>
<name>A0A818VAG4_9BILA</name>
<proteinExistence type="inferred from homology"/>
<evidence type="ECO:0000256" key="2">
    <source>
        <dbReference type="ARBA" id="ARBA00004434"/>
    </source>
</evidence>
<evidence type="ECO:0000256" key="1">
    <source>
        <dbReference type="ARBA" id="ARBA00002689"/>
    </source>
</evidence>
<evidence type="ECO:0000256" key="7">
    <source>
        <dbReference type="ARBA" id="ARBA00023128"/>
    </source>
</evidence>
<keyword evidence="5 9" id="KW-0999">Mitochondrion inner membrane</keyword>
<comment type="caution">
    <text evidence="11">The sequence shown here is derived from an EMBL/GenBank/DDBJ whole genome shotgun (WGS) entry which is preliminary data.</text>
</comment>
<evidence type="ECO:0000256" key="9">
    <source>
        <dbReference type="RuleBase" id="RU363011"/>
    </source>
</evidence>
<comment type="subcellular location">
    <subcellularLocation>
        <location evidence="2 9">Mitochondrion inner membrane</location>
        <topology evidence="2 9">Single-pass membrane protein</topology>
    </subcellularLocation>
</comment>
<evidence type="ECO:0000256" key="5">
    <source>
        <dbReference type="ARBA" id="ARBA00022792"/>
    </source>
</evidence>